<evidence type="ECO:0000313" key="2">
    <source>
        <dbReference type="Proteomes" id="UP000024635"/>
    </source>
</evidence>
<organism evidence="1 2">
    <name type="scientific">Ancylostoma ceylanicum</name>
    <dbReference type="NCBI Taxonomy" id="53326"/>
    <lineage>
        <taxon>Eukaryota</taxon>
        <taxon>Metazoa</taxon>
        <taxon>Ecdysozoa</taxon>
        <taxon>Nematoda</taxon>
        <taxon>Chromadorea</taxon>
        <taxon>Rhabditida</taxon>
        <taxon>Rhabditina</taxon>
        <taxon>Rhabditomorpha</taxon>
        <taxon>Strongyloidea</taxon>
        <taxon>Ancylostomatidae</taxon>
        <taxon>Ancylostomatinae</taxon>
        <taxon>Ancylostoma</taxon>
    </lineage>
</organism>
<proteinExistence type="predicted"/>
<evidence type="ECO:0000313" key="1">
    <source>
        <dbReference type="EMBL" id="EYC13066.1"/>
    </source>
</evidence>
<keyword evidence="2" id="KW-1185">Reference proteome</keyword>
<reference evidence="2" key="1">
    <citation type="journal article" date="2015" name="Nat. Genet.">
        <title>The genome and transcriptome of the zoonotic hookworm Ancylostoma ceylanicum identify infection-specific gene families.</title>
        <authorList>
            <person name="Schwarz E.M."/>
            <person name="Hu Y."/>
            <person name="Antoshechkin I."/>
            <person name="Miller M.M."/>
            <person name="Sternberg P.W."/>
            <person name="Aroian R.V."/>
        </authorList>
    </citation>
    <scope>NUCLEOTIDE SEQUENCE</scope>
    <source>
        <strain evidence="2">HY135</strain>
    </source>
</reference>
<name>A0A016UDV0_9BILA</name>
<protein>
    <submittedName>
        <fullName evidence="1">Uncharacterized protein</fullName>
    </submittedName>
</protein>
<accession>A0A016UDV0</accession>
<dbReference type="EMBL" id="JARK01001381">
    <property type="protein sequence ID" value="EYC13066.1"/>
    <property type="molecule type" value="Genomic_DNA"/>
</dbReference>
<gene>
    <name evidence="1" type="primary">Acey_s0045.g1248</name>
    <name evidence="1" type="ORF">Y032_0045g1248</name>
</gene>
<dbReference type="OrthoDB" id="5876405at2759"/>
<comment type="caution">
    <text evidence="1">The sequence shown here is derived from an EMBL/GenBank/DDBJ whole genome shotgun (WGS) entry which is preliminary data.</text>
</comment>
<sequence length="90" mass="10402">MPMNDWGRILRRVYCLRTADDDIVIDDVVVAARGIAQQRIQRKATDLHAYENPVPFEHFVGPEAVMPQPMPPLKPPLGRIRSYSIDVWYK</sequence>
<dbReference type="AlphaFoldDB" id="A0A016UDV0"/>
<dbReference type="Proteomes" id="UP000024635">
    <property type="component" value="Unassembled WGS sequence"/>
</dbReference>